<feature type="non-terminal residue" evidence="1">
    <location>
        <position position="109"/>
    </location>
</feature>
<reference evidence="1" key="2">
    <citation type="submission" date="2023-05" db="EMBL/GenBank/DDBJ databases">
        <authorList>
            <person name="Fouks B."/>
        </authorList>
    </citation>
    <scope>NUCLEOTIDE SEQUENCE</scope>
    <source>
        <strain evidence="1">Stay&amp;Tobe</strain>
        <tissue evidence="1">Testes</tissue>
    </source>
</reference>
<organism evidence="1 2">
    <name type="scientific">Diploptera punctata</name>
    <name type="common">Pacific beetle cockroach</name>
    <dbReference type="NCBI Taxonomy" id="6984"/>
    <lineage>
        <taxon>Eukaryota</taxon>
        <taxon>Metazoa</taxon>
        <taxon>Ecdysozoa</taxon>
        <taxon>Arthropoda</taxon>
        <taxon>Hexapoda</taxon>
        <taxon>Insecta</taxon>
        <taxon>Pterygota</taxon>
        <taxon>Neoptera</taxon>
        <taxon>Polyneoptera</taxon>
        <taxon>Dictyoptera</taxon>
        <taxon>Blattodea</taxon>
        <taxon>Blaberoidea</taxon>
        <taxon>Blaberidae</taxon>
        <taxon>Diplopterinae</taxon>
        <taxon>Diploptera</taxon>
    </lineage>
</organism>
<accession>A0AAD8E9Q8</accession>
<feature type="non-terminal residue" evidence="1">
    <location>
        <position position="1"/>
    </location>
</feature>
<dbReference type="Proteomes" id="UP001233999">
    <property type="component" value="Unassembled WGS sequence"/>
</dbReference>
<protein>
    <submittedName>
        <fullName evidence="1">Uncharacterized protein</fullName>
    </submittedName>
</protein>
<proteinExistence type="predicted"/>
<sequence length="109" mass="12363">RIEGKLRTVNTMNYNEQATMTVPNFILVPETNKKIDVVSCSTLAPLVARTRNLSTFFCQESRNCNHVHHFKRAQGSGQGIVGVVASRCFPHRMQNIVLRYAKLSRCKVE</sequence>
<dbReference type="EMBL" id="JASPKZ010007837">
    <property type="protein sequence ID" value="KAJ9581877.1"/>
    <property type="molecule type" value="Genomic_DNA"/>
</dbReference>
<name>A0AAD8E9Q8_DIPPU</name>
<reference evidence="1" key="1">
    <citation type="journal article" date="2023" name="IScience">
        <title>Live-bearing cockroach genome reveals convergent evolutionary mechanisms linked to viviparity in insects and beyond.</title>
        <authorList>
            <person name="Fouks B."/>
            <person name="Harrison M.C."/>
            <person name="Mikhailova A.A."/>
            <person name="Marchal E."/>
            <person name="English S."/>
            <person name="Carruthers M."/>
            <person name="Jennings E.C."/>
            <person name="Chiamaka E.L."/>
            <person name="Frigard R.A."/>
            <person name="Pippel M."/>
            <person name="Attardo G.M."/>
            <person name="Benoit J.B."/>
            <person name="Bornberg-Bauer E."/>
            <person name="Tobe S.S."/>
        </authorList>
    </citation>
    <scope>NUCLEOTIDE SEQUENCE</scope>
    <source>
        <strain evidence="1">Stay&amp;Tobe</strain>
    </source>
</reference>
<comment type="caution">
    <text evidence="1">The sequence shown here is derived from an EMBL/GenBank/DDBJ whole genome shotgun (WGS) entry which is preliminary data.</text>
</comment>
<evidence type="ECO:0000313" key="2">
    <source>
        <dbReference type="Proteomes" id="UP001233999"/>
    </source>
</evidence>
<keyword evidence="2" id="KW-1185">Reference proteome</keyword>
<gene>
    <name evidence="1" type="ORF">L9F63_003770</name>
</gene>
<evidence type="ECO:0000313" key="1">
    <source>
        <dbReference type="EMBL" id="KAJ9581877.1"/>
    </source>
</evidence>
<dbReference type="AlphaFoldDB" id="A0AAD8E9Q8"/>